<proteinExistence type="predicted"/>
<dbReference type="EMBL" id="SNZH01000006">
    <property type="protein sequence ID" value="TDR44157.1"/>
    <property type="molecule type" value="Genomic_DNA"/>
</dbReference>
<dbReference type="AlphaFoldDB" id="A0A4R6YYR0"/>
<gene>
    <name evidence="2" type="ORF">DFR29_106305</name>
</gene>
<protein>
    <recommendedName>
        <fullName evidence="1">Multidrug resistance protein MdtA-like alpha-helical hairpin domain-containing protein</fullName>
    </recommendedName>
</protein>
<reference evidence="2 3" key="1">
    <citation type="submission" date="2019-03" db="EMBL/GenBank/DDBJ databases">
        <title>Genomic Encyclopedia of Type Strains, Phase IV (KMG-IV): sequencing the most valuable type-strain genomes for metagenomic binning, comparative biology and taxonomic classification.</title>
        <authorList>
            <person name="Goeker M."/>
        </authorList>
    </citation>
    <scope>NUCLEOTIDE SEQUENCE [LARGE SCALE GENOMIC DNA]</scope>
    <source>
        <strain evidence="2 3">DSM 21667</strain>
    </source>
</reference>
<dbReference type="RefSeq" id="WP_133818892.1">
    <property type="nucleotide sequence ID" value="NZ_SNZH01000006.1"/>
</dbReference>
<evidence type="ECO:0000313" key="2">
    <source>
        <dbReference type="EMBL" id="TDR44157.1"/>
    </source>
</evidence>
<sequence>MKRGQRVFAIDPRELLARQSSTAAPLAPARADLARPRPLLRENAIAHQVYDNAVAAEHAAQARVDAGQATRLSYRSGGQRNRPRQEIAEICATKLSLAASMPQQAAAAVRNGAAKPARDRTARRRAVAVAPDGRTACTLALCQTAIPFPSKEKA</sequence>
<comment type="caution">
    <text evidence="2">The sequence shown here is derived from an EMBL/GenBank/DDBJ whole genome shotgun (WGS) entry which is preliminary data.</text>
</comment>
<dbReference type="Pfam" id="PF25876">
    <property type="entry name" value="HH_MFP_RND"/>
    <property type="match status" value="1"/>
</dbReference>
<keyword evidence="3" id="KW-1185">Reference proteome</keyword>
<feature type="domain" description="Multidrug resistance protein MdtA-like alpha-helical hairpin" evidence="1">
    <location>
        <begin position="22"/>
        <end position="70"/>
    </location>
</feature>
<dbReference type="Proteomes" id="UP000295293">
    <property type="component" value="Unassembled WGS sequence"/>
</dbReference>
<evidence type="ECO:0000259" key="1">
    <source>
        <dbReference type="Pfam" id="PF25876"/>
    </source>
</evidence>
<organism evidence="2 3">
    <name type="scientific">Tahibacter aquaticus</name>
    <dbReference type="NCBI Taxonomy" id="520092"/>
    <lineage>
        <taxon>Bacteria</taxon>
        <taxon>Pseudomonadati</taxon>
        <taxon>Pseudomonadota</taxon>
        <taxon>Gammaproteobacteria</taxon>
        <taxon>Lysobacterales</taxon>
        <taxon>Rhodanobacteraceae</taxon>
        <taxon>Tahibacter</taxon>
    </lineage>
</organism>
<dbReference type="InterPro" id="IPR058624">
    <property type="entry name" value="MdtA-like_HH"/>
</dbReference>
<evidence type="ECO:0000313" key="3">
    <source>
        <dbReference type="Proteomes" id="UP000295293"/>
    </source>
</evidence>
<dbReference type="Gene3D" id="1.10.287.470">
    <property type="entry name" value="Helix hairpin bin"/>
    <property type="match status" value="1"/>
</dbReference>
<accession>A0A4R6YYR0</accession>
<dbReference type="SUPFAM" id="SSF111369">
    <property type="entry name" value="HlyD-like secretion proteins"/>
    <property type="match status" value="1"/>
</dbReference>
<name>A0A4R6YYR0_9GAMM</name>